<sequence length="217" mass="23720">MAIVTVAAISSSPGAKRSCLTFAVPSRSFPASLSFPTTSFPRRFHHLSRVSLSAAPVADNLLQNLCRAAILQRVQPEKISIPPLLARRILLCILLSIPLSITTGVSLAAVDDSIKASRFGLNVATALRASGWIDEAIVFFLATLPVIELRGAIPVGYWMRLDPLKLTIVSVLGYVPTHCWLPMGPYYIAMQYRFFFLEYGAGALHCALLEEVCRLSF</sequence>
<reference evidence="2 3" key="1">
    <citation type="journal article" date="2020" name="Nat. Food">
        <title>A phased Vanilla planifolia genome enables genetic improvement of flavour and production.</title>
        <authorList>
            <person name="Hasing T."/>
            <person name="Tang H."/>
            <person name="Brym M."/>
            <person name="Khazi F."/>
            <person name="Huang T."/>
            <person name="Chambers A.H."/>
        </authorList>
    </citation>
    <scope>NUCLEOTIDE SEQUENCE [LARGE SCALE GENOMIC DNA]</scope>
    <source>
        <tissue evidence="2">Leaf</tissue>
    </source>
</reference>
<dbReference type="PANTHER" id="PTHR36007">
    <property type="entry name" value="TRANSPORT PROTEIN-RELATED"/>
    <property type="match status" value="1"/>
</dbReference>
<dbReference type="Proteomes" id="UP000639772">
    <property type="component" value="Chromosome 9"/>
</dbReference>
<gene>
    <name evidence="2" type="ORF">HPP92_018248</name>
</gene>
<dbReference type="EMBL" id="JADCNM010000009">
    <property type="protein sequence ID" value="KAG0468920.1"/>
    <property type="molecule type" value="Genomic_DNA"/>
</dbReference>
<dbReference type="PANTHER" id="PTHR36007:SF2">
    <property type="entry name" value="TRANSPORT PROTEIN-RELATED"/>
    <property type="match status" value="1"/>
</dbReference>
<dbReference type="AlphaFoldDB" id="A0A835Q9G2"/>
<dbReference type="GO" id="GO:0009507">
    <property type="term" value="C:chloroplast"/>
    <property type="evidence" value="ECO:0007669"/>
    <property type="project" value="TreeGrafter"/>
</dbReference>
<keyword evidence="1" id="KW-1133">Transmembrane helix</keyword>
<keyword evidence="1" id="KW-0812">Transmembrane</keyword>
<dbReference type="OrthoDB" id="2018918at2759"/>
<evidence type="ECO:0000313" key="2">
    <source>
        <dbReference type="EMBL" id="KAG0468920.1"/>
    </source>
</evidence>
<evidence type="ECO:0000256" key="1">
    <source>
        <dbReference type="SAM" id="Phobius"/>
    </source>
</evidence>
<organism evidence="2 3">
    <name type="scientific">Vanilla planifolia</name>
    <name type="common">Vanilla</name>
    <dbReference type="NCBI Taxonomy" id="51239"/>
    <lineage>
        <taxon>Eukaryota</taxon>
        <taxon>Viridiplantae</taxon>
        <taxon>Streptophyta</taxon>
        <taxon>Embryophyta</taxon>
        <taxon>Tracheophyta</taxon>
        <taxon>Spermatophyta</taxon>
        <taxon>Magnoliopsida</taxon>
        <taxon>Liliopsida</taxon>
        <taxon>Asparagales</taxon>
        <taxon>Orchidaceae</taxon>
        <taxon>Vanilloideae</taxon>
        <taxon>Vanilleae</taxon>
        <taxon>Vanilla</taxon>
    </lineage>
</organism>
<feature type="transmembrane region" description="Helical" evidence="1">
    <location>
        <begin position="89"/>
        <end position="109"/>
    </location>
</feature>
<dbReference type="InterPro" id="IPR009577">
    <property type="entry name" value="Sm_multidrug_ex"/>
</dbReference>
<comment type="caution">
    <text evidence="2">The sequence shown here is derived from an EMBL/GenBank/DDBJ whole genome shotgun (WGS) entry which is preliminary data.</text>
</comment>
<name>A0A835Q9G2_VANPL</name>
<feature type="transmembrane region" description="Helical" evidence="1">
    <location>
        <begin position="168"/>
        <end position="188"/>
    </location>
</feature>
<protein>
    <submittedName>
        <fullName evidence="2">Uncharacterized protein</fullName>
    </submittedName>
</protein>
<evidence type="ECO:0000313" key="3">
    <source>
        <dbReference type="Proteomes" id="UP000639772"/>
    </source>
</evidence>
<keyword evidence="1" id="KW-0472">Membrane</keyword>
<accession>A0A835Q9G2</accession>
<proteinExistence type="predicted"/>